<keyword evidence="5" id="KW-1185">Reference proteome</keyword>
<evidence type="ECO:0000256" key="2">
    <source>
        <dbReference type="ARBA" id="ARBA00023002"/>
    </source>
</evidence>
<name>A0ABS6SA79_9SPHN</name>
<dbReference type="EMBL" id="JAGSPA010000001">
    <property type="protein sequence ID" value="MBV7255283.1"/>
    <property type="molecule type" value="Genomic_DNA"/>
</dbReference>
<dbReference type="InterPro" id="IPR050740">
    <property type="entry name" value="Aldehyde_DH_Superfamily"/>
</dbReference>
<organism evidence="4 5">
    <name type="scientific">Pacificimonas pallii</name>
    <dbReference type="NCBI Taxonomy" id="2827236"/>
    <lineage>
        <taxon>Bacteria</taxon>
        <taxon>Pseudomonadati</taxon>
        <taxon>Pseudomonadota</taxon>
        <taxon>Alphaproteobacteria</taxon>
        <taxon>Sphingomonadales</taxon>
        <taxon>Sphingosinicellaceae</taxon>
        <taxon>Pacificimonas</taxon>
    </lineage>
</organism>
<gene>
    <name evidence="4" type="ORF">KCG44_00645</name>
</gene>
<dbReference type="InterPro" id="IPR015590">
    <property type="entry name" value="Aldehyde_DH_dom"/>
</dbReference>
<dbReference type="Pfam" id="PF00171">
    <property type="entry name" value="Aldedh"/>
    <property type="match status" value="1"/>
</dbReference>
<accession>A0ABS6SA79</accession>
<evidence type="ECO:0000313" key="4">
    <source>
        <dbReference type="EMBL" id="MBV7255283.1"/>
    </source>
</evidence>
<reference evidence="4 5" key="1">
    <citation type="submission" date="2021-04" db="EMBL/GenBank/DDBJ databases">
        <authorList>
            <person name="Pira H."/>
            <person name="Risdian C."/>
            <person name="Wink J."/>
        </authorList>
    </citation>
    <scope>NUCLEOTIDE SEQUENCE [LARGE SCALE GENOMIC DNA]</scope>
    <source>
        <strain evidence="4 5">WHA3</strain>
    </source>
</reference>
<keyword evidence="2" id="KW-0560">Oxidoreductase</keyword>
<evidence type="ECO:0000256" key="1">
    <source>
        <dbReference type="ARBA" id="ARBA00009986"/>
    </source>
</evidence>
<dbReference type="PANTHER" id="PTHR43353">
    <property type="entry name" value="SUCCINATE-SEMIALDEHYDE DEHYDROGENASE, MITOCHONDRIAL"/>
    <property type="match status" value="1"/>
</dbReference>
<comment type="similarity">
    <text evidence="1">Belongs to the aldehyde dehydrogenase family.</text>
</comment>
<comment type="caution">
    <text evidence="4">The sequence shown here is derived from an EMBL/GenBank/DDBJ whole genome shotgun (WGS) entry which is preliminary data.</text>
</comment>
<protein>
    <submittedName>
        <fullName evidence="4">NAD-dependent succinate-semialdehyde dehydrogenase</fullName>
    </submittedName>
</protein>
<dbReference type="PANTHER" id="PTHR43353:SF5">
    <property type="entry name" value="SUCCINATE-SEMIALDEHYDE DEHYDROGENASE, MITOCHONDRIAL"/>
    <property type="match status" value="1"/>
</dbReference>
<dbReference type="CDD" id="cd07103">
    <property type="entry name" value="ALDH_F5_SSADH_GabD"/>
    <property type="match status" value="1"/>
</dbReference>
<proteinExistence type="inferred from homology"/>
<evidence type="ECO:0000259" key="3">
    <source>
        <dbReference type="Pfam" id="PF00171"/>
    </source>
</evidence>
<sequence length="480" mass="50843">MTDQFYTDTLASAIDGEWTGAAGRDCQPVVNPSTGETLAELPHVTHDDLDRALDAAERGWKEWRERTAVERGTLIRRAADILDGRVETIAAHLASEQGKPLHEARGDVAAGIGLMRWHSEEARRSYGKALVRPAGKRASVTYQPVGPSAGFAPWNFPFFNVARKVAPALAAGCSIISKPAEETPASAIALQAALLDAGVPGTVAQTVFGDPDMISRHLIASPIIRKVSFTGSVPVGKHLAQLAAAQMKRTTFELGGHAPVIIFDDADIEAHLDTLVTAKFRNAGQVCVSPTRFYVQEGIYDRFAAAMAARTRALVKPGDPFGDGVTMGPLANGRRPQAVHALIEDAARAGAALLTGGERMDGPGNFYRPTILKDVPEDARIMQEEPFGPVAAISPFKTFDEAIGLANRLPLGLAAYVFTQNLDRALLASDAIESGMVAVNSTSVSSADSPFGGIKDSGHGLEDGAEGLKAFMVPKVVHIG</sequence>
<feature type="domain" description="Aldehyde dehydrogenase" evidence="3">
    <location>
        <begin position="18"/>
        <end position="477"/>
    </location>
</feature>
<evidence type="ECO:0000313" key="5">
    <source>
        <dbReference type="Proteomes" id="UP000722336"/>
    </source>
</evidence>
<dbReference type="RefSeq" id="WP_218443560.1">
    <property type="nucleotide sequence ID" value="NZ_JAGSPA010000001.1"/>
</dbReference>
<dbReference type="Proteomes" id="UP000722336">
    <property type="component" value="Unassembled WGS sequence"/>
</dbReference>